<gene>
    <name evidence="2" type="ORF">Bca52824_001206</name>
</gene>
<comment type="caution">
    <text evidence="2">The sequence shown here is derived from an EMBL/GenBank/DDBJ whole genome shotgun (WGS) entry which is preliminary data.</text>
</comment>
<sequence>MQRPEPEPGQSSGGNDVEEITRTEFRRSQGYHLIRIEEPEEDIDPMFLNYIRSLNARNSAPVRRPQQAHKHSSRAKGSRQ</sequence>
<name>A0A8X7WIC1_BRACI</name>
<evidence type="ECO:0000313" key="3">
    <source>
        <dbReference type="Proteomes" id="UP000886595"/>
    </source>
</evidence>
<feature type="compositionally biased region" description="Basic residues" evidence="1">
    <location>
        <begin position="66"/>
        <end position="80"/>
    </location>
</feature>
<proteinExistence type="predicted"/>
<organism evidence="2 3">
    <name type="scientific">Brassica carinata</name>
    <name type="common">Ethiopian mustard</name>
    <name type="synonym">Abyssinian cabbage</name>
    <dbReference type="NCBI Taxonomy" id="52824"/>
    <lineage>
        <taxon>Eukaryota</taxon>
        <taxon>Viridiplantae</taxon>
        <taxon>Streptophyta</taxon>
        <taxon>Embryophyta</taxon>
        <taxon>Tracheophyta</taxon>
        <taxon>Spermatophyta</taxon>
        <taxon>Magnoliopsida</taxon>
        <taxon>eudicotyledons</taxon>
        <taxon>Gunneridae</taxon>
        <taxon>Pentapetalae</taxon>
        <taxon>rosids</taxon>
        <taxon>malvids</taxon>
        <taxon>Brassicales</taxon>
        <taxon>Brassicaceae</taxon>
        <taxon>Brassiceae</taxon>
        <taxon>Brassica</taxon>
    </lineage>
</organism>
<dbReference type="EMBL" id="JAAMPC010000001">
    <property type="protein sequence ID" value="KAG2330026.1"/>
    <property type="molecule type" value="Genomic_DNA"/>
</dbReference>
<accession>A0A8X7WIC1</accession>
<evidence type="ECO:0000256" key="1">
    <source>
        <dbReference type="SAM" id="MobiDB-lite"/>
    </source>
</evidence>
<dbReference type="Proteomes" id="UP000886595">
    <property type="component" value="Unassembled WGS sequence"/>
</dbReference>
<reference evidence="2 3" key="1">
    <citation type="submission" date="2020-02" db="EMBL/GenBank/DDBJ databases">
        <authorList>
            <person name="Ma Q."/>
            <person name="Huang Y."/>
            <person name="Song X."/>
            <person name="Pei D."/>
        </authorList>
    </citation>
    <scope>NUCLEOTIDE SEQUENCE [LARGE SCALE GENOMIC DNA]</scope>
    <source>
        <strain evidence="2">Sxm20200214</strain>
        <tissue evidence="2">Leaf</tissue>
    </source>
</reference>
<protein>
    <submittedName>
        <fullName evidence="2">Uncharacterized protein</fullName>
    </submittedName>
</protein>
<feature type="region of interest" description="Disordered" evidence="1">
    <location>
        <begin position="57"/>
        <end position="80"/>
    </location>
</feature>
<keyword evidence="3" id="KW-1185">Reference proteome</keyword>
<feature type="region of interest" description="Disordered" evidence="1">
    <location>
        <begin position="1"/>
        <end position="24"/>
    </location>
</feature>
<evidence type="ECO:0000313" key="2">
    <source>
        <dbReference type="EMBL" id="KAG2330026.1"/>
    </source>
</evidence>
<dbReference type="AlphaFoldDB" id="A0A8X7WIC1"/>